<protein>
    <recommendedName>
        <fullName evidence="3">PDEase domain-containing protein</fullName>
    </recommendedName>
</protein>
<feature type="non-terminal residue" evidence="4">
    <location>
        <position position="140"/>
    </location>
</feature>
<dbReference type="Gene3D" id="1.10.1300.10">
    <property type="entry name" value="3'5'-cyclic nucleotide phosphodiesterase, catalytic domain"/>
    <property type="match status" value="1"/>
</dbReference>
<name>A0ABN9WFD1_9DINO</name>
<evidence type="ECO:0000313" key="4">
    <source>
        <dbReference type="EMBL" id="CAK0885084.1"/>
    </source>
</evidence>
<evidence type="ECO:0000259" key="3">
    <source>
        <dbReference type="PROSITE" id="PS51845"/>
    </source>
</evidence>
<dbReference type="Proteomes" id="UP001189429">
    <property type="component" value="Unassembled WGS sequence"/>
</dbReference>
<dbReference type="InterPro" id="IPR036971">
    <property type="entry name" value="PDEase_catalytic_dom_sf"/>
</dbReference>
<dbReference type="Pfam" id="PF00233">
    <property type="entry name" value="PDEase_I"/>
    <property type="match status" value="1"/>
</dbReference>
<comment type="caution">
    <text evidence="4">The sequence shown here is derived from an EMBL/GenBank/DDBJ whole genome shotgun (WGS) entry which is preliminary data.</text>
</comment>
<dbReference type="PANTHER" id="PTHR11347">
    <property type="entry name" value="CYCLIC NUCLEOTIDE PHOSPHODIESTERASE"/>
    <property type="match status" value="1"/>
</dbReference>
<keyword evidence="1" id="KW-0479">Metal-binding</keyword>
<keyword evidence="5" id="KW-1185">Reference proteome</keyword>
<organism evidence="4 5">
    <name type="scientific">Prorocentrum cordatum</name>
    <dbReference type="NCBI Taxonomy" id="2364126"/>
    <lineage>
        <taxon>Eukaryota</taxon>
        <taxon>Sar</taxon>
        <taxon>Alveolata</taxon>
        <taxon>Dinophyceae</taxon>
        <taxon>Prorocentrales</taxon>
        <taxon>Prorocentraceae</taxon>
        <taxon>Prorocentrum</taxon>
    </lineage>
</organism>
<dbReference type="SUPFAM" id="SSF109604">
    <property type="entry name" value="HD-domain/PDEase-like"/>
    <property type="match status" value="1"/>
</dbReference>
<keyword evidence="2" id="KW-0378">Hydrolase</keyword>
<dbReference type="InterPro" id="IPR002073">
    <property type="entry name" value="PDEase_catalytic_dom"/>
</dbReference>
<feature type="domain" description="PDEase" evidence="3">
    <location>
        <begin position="1"/>
        <end position="140"/>
    </location>
</feature>
<dbReference type="PROSITE" id="PS51845">
    <property type="entry name" value="PDEASE_I_2"/>
    <property type="match status" value="1"/>
</dbReference>
<evidence type="ECO:0000256" key="1">
    <source>
        <dbReference type="ARBA" id="ARBA00022723"/>
    </source>
</evidence>
<sequence length="140" mass="15327">MTGDVGPLESHHANVAVSMLRRHGVLSRLPRPEAESVRRMIRDLIHATDIGIHGQVMSDFKDAHGDWDELDPVAFFRTPDSVSKMLAVMMKASRARQLAPAPARGGERPLRLCAAEETTAVFTVPSPRAPVAPEDRSRLG</sequence>
<accession>A0ABN9WFD1</accession>
<evidence type="ECO:0000256" key="2">
    <source>
        <dbReference type="ARBA" id="ARBA00022801"/>
    </source>
</evidence>
<evidence type="ECO:0000313" key="5">
    <source>
        <dbReference type="Proteomes" id="UP001189429"/>
    </source>
</evidence>
<proteinExistence type="predicted"/>
<gene>
    <name evidence="4" type="ORF">PCOR1329_LOCUS66796</name>
</gene>
<dbReference type="EMBL" id="CAUYUJ010018622">
    <property type="protein sequence ID" value="CAK0885084.1"/>
    <property type="molecule type" value="Genomic_DNA"/>
</dbReference>
<reference evidence="4" key="1">
    <citation type="submission" date="2023-10" db="EMBL/GenBank/DDBJ databases">
        <authorList>
            <person name="Chen Y."/>
            <person name="Shah S."/>
            <person name="Dougan E. K."/>
            <person name="Thang M."/>
            <person name="Chan C."/>
        </authorList>
    </citation>
    <scope>NUCLEOTIDE SEQUENCE [LARGE SCALE GENOMIC DNA]</scope>
</reference>